<dbReference type="OrthoDB" id="851643at2759"/>
<evidence type="ECO:0000313" key="2">
    <source>
        <dbReference type="EMBL" id="KAF5736428.1"/>
    </source>
</evidence>
<feature type="transmembrane region" description="Helical" evidence="1">
    <location>
        <begin position="21"/>
        <end position="39"/>
    </location>
</feature>
<dbReference type="AlphaFoldDB" id="A0A7J7CQZ1"/>
<dbReference type="Proteomes" id="UP000593562">
    <property type="component" value="Unassembled WGS sequence"/>
</dbReference>
<evidence type="ECO:0000313" key="3">
    <source>
        <dbReference type="Proteomes" id="UP000593562"/>
    </source>
</evidence>
<name>A0A7J7CQZ1_TRIWF</name>
<proteinExistence type="predicted"/>
<evidence type="ECO:0008006" key="4">
    <source>
        <dbReference type="Google" id="ProtNLM"/>
    </source>
</evidence>
<keyword evidence="1" id="KW-0812">Transmembrane</keyword>
<keyword evidence="1" id="KW-1133">Transmembrane helix</keyword>
<dbReference type="PANTHER" id="PTHR33659:SF1">
    <property type="entry name" value="PROTEIN, PUTATIVE-RELATED"/>
    <property type="match status" value="1"/>
</dbReference>
<keyword evidence="1" id="KW-0472">Membrane</keyword>
<dbReference type="InParanoid" id="A0A7J7CQZ1"/>
<accession>A0A7J7CQZ1</accession>
<dbReference type="EMBL" id="JAAARO010000014">
    <property type="protein sequence ID" value="KAF5736428.1"/>
    <property type="molecule type" value="Genomic_DNA"/>
</dbReference>
<comment type="caution">
    <text evidence="2">The sequence shown here is derived from an EMBL/GenBank/DDBJ whole genome shotgun (WGS) entry which is preliminary data.</text>
</comment>
<keyword evidence="3" id="KW-1185">Reference proteome</keyword>
<feature type="transmembrane region" description="Helical" evidence="1">
    <location>
        <begin position="91"/>
        <end position="109"/>
    </location>
</feature>
<dbReference type="PANTHER" id="PTHR33659">
    <property type="entry name" value="PROTEIN, PUTATIVE-RELATED-RELATED"/>
    <property type="match status" value="1"/>
</dbReference>
<gene>
    <name evidence="2" type="ORF">HS088_TW14G00570</name>
</gene>
<feature type="transmembrane region" description="Helical" evidence="1">
    <location>
        <begin position="130"/>
        <end position="149"/>
    </location>
</feature>
<sequence>MGTSRLTVKNRNRLCHRHSRFLLGLVLCSSLQLSTFLWGPTLSLQPIYTPNQTQKHQIDSPSPRSSIPSFDLRLYTPTVRSKSPMASSARIQSIVLFALVSIFAAAVSAQDFDMAPAPAPSQDKGAGYSLGMSGAVICSSLVLSLLALLKH</sequence>
<evidence type="ECO:0000256" key="1">
    <source>
        <dbReference type="SAM" id="Phobius"/>
    </source>
</evidence>
<reference evidence="2 3" key="1">
    <citation type="journal article" date="2020" name="Nat. Commun.">
        <title>Genome of Tripterygium wilfordii and identification of cytochrome P450 involved in triptolide biosynthesis.</title>
        <authorList>
            <person name="Tu L."/>
            <person name="Su P."/>
            <person name="Zhang Z."/>
            <person name="Gao L."/>
            <person name="Wang J."/>
            <person name="Hu T."/>
            <person name="Zhou J."/>
            <person name="Zhang Y."/>
            <person name="Zhao Y."/>
            <person name="Liu Y."/>
            <person name="Song Y."/>
            <person name="Tong Y."/>
            <person name="Lu Y."/>
            <person name="Yang J."/>
            <person name="Xu C."/>
            <person name="Jia M."/>
            <person name="Peters R.J."/>
            <person name="Huang L."/>
            <person name="Gao W."/>
        </authorList>
    </citation>
    <scope>NUCLEOTIDE SEQUENCE [LARGE SCALE GENOMIC DNA]</scope>
    <source>
        <strain evidence="3">cv. XIE 37</strain>
        <tissue evidence="2">Leaf</tissue>
    </source>
</reference>
<protein>
    <recommendedName>
        <fullName evidence="4">Transmembrane protein</fullName>
    </recommendedName>
</protein>
<organism evidence="2 3">
    <name type="scientific">Tripterygium wilfordii</name>
    <name type="common">Thunder God vine</name>
    <dbReference type="NCBI Taxonomy" id="458696"/>
    <lineage>
        <taxon>Eukaryota</taxon>
        <taxon>Viridiplantae</taxon>
        <taxon>Streptophyta</taxon>
        <taxon>Embryophyta</taxon>
        <taxon>Tracheophyta</taxon>
        <taxon>Spermatophyta</taxon>
        <taxon>Magnoliopsida</taxon>
        <taxon>eudicotyledons</taxon>
        <taxon>Gunneridae</taxon>
        <taxon>Pentapetalae</taxon>
        <taxon>rosids</taxon>
        <taxon>fabids</taxon>
        <taxon>Celastrales</taxon>
        <taxon>Celastraceae</taxon>
        <taxon>Tripterygium</taxon>
    </lineage>
</organism>